<dbReference type="AlphaFoldDB" id="A0A6J4J932"/>
<evidence type="ECO:0000256" key="1">
    <source>
        <dbReference type="SAM" id="Phobius"/>
    </source>
</evidence>
<name>A0A6J4J932_9CHLR</name>
<dbReference type="PANTHER" id="PTHR36833:SF1">
    <property type="entry name" value="INTEGRAL MEMBRANE TRANSPORT PROTEIN"/>
    <property type="match status" value="1"/>
</dbReference>
<reference evidence="2" key="1">
    <citation type="submission" date="2020-02" db="EMBL/GenBank/DDBJ databases">
        <authorList>
            <person name="Meier V. D."/>
        </authorList>
    </citation>
    <scope>NUCLEOTIDE SEQUENCE</scope>
    <source>
        <strain evidence="2">AVDCRST_MAG93</strain>
    </source>
</reference>
<accession>A0A6J4J932</accession>
<feature type="non-terminal residue" evidence="2">
    <location>
        <position position="137"/>
    </location>
</feature>
<feature type="transmembrane region" description="Helical" evidence="1">
    <location>
        <begin position="32"/>
        <end position="54"/>
    </location>
</feature>
<keyword evidence="1" id="KW-0472">Membrane</keyword>
<organism evidence="2">
    <name type="scientific">uncultured Chloroflexia bacterium</name>
    <dbReference type="NCBI Taxonomy" id="1672391"/>
    <lineage>
        <taxon>Bacteria</taxon>
        <taxon>Bacillati</taxon>
        <taxon>Chloroflexota</taxon>
        <taxon>Chloroflexia</taxon>
        <taxon>environmental samples</taxon>
    </lineage>
</organism>
<evidence type="ECO:0008006" key="3">
    <source>
        <dbReference type="Google" id="ProtNLM"/>
    </source>
</evidence>
<dbReference type="EMBL" id="CADCTR010000886">
    <property type="protein sequence ID" value="CAA9270191.1"/>
    <property type="molecule type" value="Genomic_DNA"/>
</dbReference>
<sequence length="137" mass="15466">MNIAQRIIHTARMYGKLQVLHLRMQLEYEADFWIGIVAVALTQVAGIIFIWAIFDRVPVLVGWNLWEILFLYALSIIPRGLNELLGDGSWVLRGMVNRGEFDRLLVRPMSPAVQLITQSLSVHGFGSIILGSIILLP</sequence>
<proteinExistence type="predicted"/>
<keyword evidence="1" id="KW-1133">Transmembrane helix</keyword>
<feature type="transmembrane region" description="Helical" evidence="1">
    <location>
        <begin position="115"/>
        <end position="136"/>
    </location>
</feature>
<dbReference type="PANTHER" id="PTHR36833">
    <property type="entry name" value="SLR0610 PROTEIN-RELATED"/>
    <property type="match status" value="1"/>
</dbReference>
<evidence type="ECO:0000313" key="2">
    <source>
        <dbReference type="EMBL" id="CAA9270191.1"/>
    </source>
</evidence>
<dbReference type="InterPro" id="IPR010390">
    <property type="entry name" value="ABC-2_transporter-like"/>
</dbReference>
<protein>
    <recommendedName>
        <fullName evidence="3">ABC transporter permease</fullName>
    </recommendedName>
</protein>
<gene>
    <name evidence="2" type="ORF">AVDCRST_MAG93-2600</name>
</gene>
<keyword evidence="1" id="KW-0812">Transmembrane</keyword>
<dbReference type="Pfam" id="PF06182">
    <property type="entry name" value="ABC2_membrane_6"/>
    <property type="match status" value="1"/>
</dbReference>